<keyword evidence="1" id="KW-0805">Transcription regulation</keyword>
<dbReference type="Pfam" id="PF12833">
    <property type="entry name" value="HTH_18"/>
    <property type="match status" value="1"/>
</dbReference>
<protein>
    <recommendedName>
        <fullName evidence="4">HTH araC/xylS-type domain-containing protein</fullName>
    </recommendedName>
</protein>
<dbReference type="GO" id="GO:0003700">
    <property type="term" value="F:DNA-binding transcription factor activity"/>
    <property type="evidence" value="ECO:0007669"/>
    <property type="project" value="InterPro"/>
</dbReference>
<dbReference type="GO" id="GO:0043565">
    <property type="term" value="F:sequence-specific DNA binding"/>
    <property type="evidence" value="ECO:0007669"/>
    <property type="project" value="InterPro"/>
</dbReference>
<evidence type="ECO:0000256" key="1">
    <source>
        <dbReference type="ARBA" id="ARBA00023015"/>
    </source>
</evidence>
<dbReference type="OrthoDB" id="323290at2"/>
<keyword evidence="3" id="KW-0804">Transcription</keyword>
<keyword evidence="6" id="KW-1185">Reference proteome</keyword>
<feature type="domain" description="HTH araC/xylS-type" evidence="4">
    <location>
        <begin position="183"/>
        <end position="284"/>
    </location>
</feature>
<dbReference type="PANTHER" id="PTHR46796:SF15">
    <property type="entry name" value="BLL1074 PROTEIN"/>
    <property type="match status" value="1"/>
</dbReference>
<keyword evidence="2" id="KW-0238">DNA-binding</keyword>
<dbReference type="eggNOG" id="COG2207">
    <property type="taxonomic scope" value="Bacteria"/>
</dbReference>
<gene>
    <name evidence="5" type="ORF">Y88_2503</name>
</gene>
<comment type="caution">
    <text evidence="5">The sequence shown here is derived from an EMBL/GenBank/DDBJ whole genome shotgun (WGS) entry which is preliminary data.</text>
</comment>
<organism evidence="5 6">
    <name type="scientific">Novosphingobium nitrogenifigens DSM 19370</name>
    <dbReference type="NCBI Taxonomy" id="983920"/>
    <lineage>
        <taxon>Bacteria</taxon>
        <taxon>Pseudomonadati</taxon>
        <taxon>Pseudomonadota</taxon>
        <taxon>Alphaproteobacteria</taxon>
        <taxon>Sphingomonadales</taxon>
        <taxon>Sphingomonadaceae</taxon>
        <taxon>Novosphingobium</taxon>
    </lineage>
</organism>
<name>F1Z6Q9_9SPHN</name>
<reference evidence="5 6" key="1">
    <citation type="journal article" date="2012" name="J. Bacteriol.">
        <title>Draft Genome Sequence of Novosphingobium nitrogenifigens Y88T.</title>
        <authorList>
            <person name="Strabala T.J."/>
            <person name="Macdonald L."/>
            <person name="Liu V."/>
            <person name="Smit A.M."/>
        </authorList>
    </citation>
    <scope>NUCLEOTIDE SEQUENCE [LARGE SCALE GENOMIC DNA]</scope>
    <source>
        <strain evidence="5 6">DSM 19370</strain>
    </source>
</reference>
<evidence type="ECO:0000259" key="4">
    <source>
        <dbReference type="PROSITE" id="PS01124"/>
    </source>
</evidence>
<accession>F1Z6Q9</accession>
<dbReference type="STRING" id="983920.Y88_2503"/>
<dbReference type="InterPro" id="IPR050204">
    <property type="entry name" value="AraC_XylS_family_regulators"/>
</dbReference>
<dbReference type="PANTHER" id="PTHR46796">
    <property type="entry name" value="HTH-TYPE TRANSCRIPTIONAL ACTIVATOR RHAS-RELATED"/>
    <property type="match status" value="1"/>
</dbReference>
<dbReference type="EMBL" id="AEWJ01000025">
    <property type="protein sequence ID" value="EGD59719.1"/>
    <property type="molecule type" value="Genomic_DNA"/>
</dbReference>
<dbReference type="Proteomes" id="UP000004728">
    <property type="component" value="Unassembled WGS sequence"/>
</dbReference>
<proteinExistence type="predicted"/>
<dbReference type="SMART" id="SM00342">
    <property type="entry name" value="HTH_ARAC"/>
    <property type="match status" value="1"/>
</dbReference>
<dbReference type="InParanoid" id="F1Z6Q9"/>
<sequence>MSVEQIDASVWGERTEFTSPALIKLDYFTPPEHLDPYVTTFFTIRCEERFITDVQPASVGIFIVFMRGRAQMHVCDGTVHESHRATMITPLAAATRVQIDGPWHAFGAAISPLGWAALTGGESAAEWGNRMVDAGTLLGPQIAALGETISTRYNNGQIGAQDMIDMTSQAFAGIVRHVPQRHAEVVKLVADWLGSSLSPDVEDLFARSPYSPRQLQRLVDRYYGLTPKQLARKYRALRAATLLGDPATPAEQVDHVADQFYDQSHMIREIRLFAGRTPARLTQTDQPMMSALLDLRNFREVRPKVAAMPAGLGAPDKG</sequence>
<dbReference type="HOGENOM" id="CLU_066193_2_0_5"/>
<evidence type="ECO:0000256" key="3">
    <source>
        <dbReference type="ARBA" id="ARBA00023163"/>
    </source>
</evidence>
<evidence type="ECO:0000313" key="5">
    <source>
        <dbReference type="EMBL" id="EGD59719.1"/>
    </source>
</evidence>
<dbReference type="RefSeq" id="WP_008070064.1">
    <property type="nucleotide sequence ID" value="NZ_AQWK01000003.1"/>
</dbReference>
<dbReference type="Gene3D" id="1.10.10.60">
    <property type="entry name" value="Homeodomain-like"/>
    <property type="match status" value="1"/>
</dbReference>
<dbReference type="AlphaFoldDB" id="F1Z6Q9"/>
<evidence type="ECO:0000313" key="6">
    <source>
        <dbReference type="Proteomes" id="UP000004728"/>
    </source>
</evidence>
<dbReference type="PROSITE" id="PS01124">
    <property type="entry name" value="HTH_ARAC_FAMILY_2"/>
    <property type="match status" value="1"/>
</dbReference>
<evidence type="ECO:0000256" key="2">
    <source>
        <dbReference type="ARBA" id="ARBA00023125"/>
    </source>
</evidence>
<dbReference type="InterPro" id="IPR018060">
    <property type="entry name" value="HTH_AraC"/>
</dbReference>